<evidence type="ECO:0000313" key="1">
    <source>
        <dbReference type="EMBL" id="RIW13763.1"/>
    </source>
</evidence>
<dbReference type="OrthoDB" id="823140at2"/>
<gene>
    <name evidence="1" type="ORF">D0X99_15610</name>
</gene>
<proteinExistence type="predicted"/>
<dbReference type="EMBL" id="QXML01000008">
    <property type="protein sequence ID" value="RIW13763.1"/>
    <property type="molecule type" value="Genomic_DNA"/>
</dbReference>
<organism evidence="1 2">
    <name type="scientific">Algoriphagus lacus</name>
    <dbReference type="NCBI Taxonomy" id="2056311"/>
    <lineage>
        <taxon>Bacteria</taxon>
        <taxon>Pseudomonadati</taxon>
        <taxon>Bacteroidota</taxon>
        <taxon>Cytophagia</taxon>
        <taxon>Cytophagales</taxon>
        <taxon>Cyclobacteriaceae</taxon>
        <taxon>Algoriphagus</taxon>
    </lineage>
</organism>
<name>A0A418PPA5_9BACT</name>
<comment type="caution">
    <text evidence="1">The sequence shown here is derived from an EMBL/GenBank/DDBJ whole genome shotgun (WGS) entry which is preliminary data.</text>
</comment>
<dbReference type="SUPFAM" id="SSF55729">
    <property type="entry name" value="Acyl-CoA N-acyltransferases (Nat)"/>
    <property type="match status" value="1"/>
</dbReference>
<dbReference type="Gene3D" id="3.40.630.30">
    <property type="match status" value="1"/>
</dbReference>
<dbReference type="AlphaFoldDB" id="A0A418PPA5"/>
<accession>A0A418PPA5</accession>
<keyword evidence="2" id="KW-1185">Reference proteome</keyword>
<dbReference type="InterPro" id="IPR016181">
    <property type="entry name" value="Acyl_CoA_acyltransferase"/>
</dbReference>
<reference evidence="1 2" key="1">
    <citation type="submission" date="2018-09" db="EMBL/GenBank/DDBJ databases">
        <authorList>
            <person name="Wang X."/>
            <person name="Du Z."/>
        </authorList>
    </citation>
    <scope>NUCLEOTIDE SEQUENCE [LARGE SCALE GENOMIC DNA]</scope>
    <source>
        <strain evidence="1 2">N3</strain>
    </source>
</reference>
<sequence>MKKGKVKASVTFAISNEFEAVSLPKSPFGGFWIEENLTSSSLEAFLKAVILELKQRRIAFIRVIQPPKVYEPKTDLINYLLFKEGFIQERILSHQFFVGKKKIKKLVQKEHAKSQKKAKDEGLTIQVGHIQNFSFLDQVRSWNQSRGYQIGFEDARIINQVSEFPDRYFLITFVKDKRAIAHSLCNTVLPGSLYYFLSAIDPKSTLKNVGDLILFTLFQLAAELKVSFIDLGSSENEVGVNHNLMFFKSRFSNEISNKISWTLKL</sequence>
<dbReference type="Proteomes" id="UP000283522">
    <property type="component" value="Unassembled WGS sequence"/>
</dbReference>
<protein>
    <submittedName>
        <fullName evidence="1">Uncharacterized protein</fullName>
    </submittedName>
</protein>
<evidence type="ECO:0000313" key="2">
    <source>
        <dbReference type="Proteomes" id="UP000283522"/>
    </source>
</evidence>